<dbReference type="InterPro" id="IPR052383">
    <property type="entry name" value="Anti-sigma-E_RseA-like"/>
</dbReference>
<feature type="domain" description="Anti sigma-E protein RseA N-terminal" evidence="1">
    <location>
        <begin position="10"/>
        <end position="90"/>
    </location>
</feature>
<dbReference type="GO" id="GO:0016989">
    <property type="term" value="F:sigma factor antagonist activity"/>
    <property type="evidence" value="ECO:0007669"/>
    <property type="project" value="InterPro"/>
</dbReference>
<proteinExistence type="predicted"/>
<dbReference type="Gene3D" id="1.10.10.880">
    <property type="entry name" value="Anti sigma-E protein RseA, N-terminal domain"/>
    <property type="match status" value="1"/>
</dbReference>
<dbReference type="InterPro" id="IPR005572">
    <property type="entry name" value="Anti-sigma_E_RseA_N"/>
</dbReference>
<dbReference type="KEGG" id="rhy:RD110_06980"/>
<evidence type="ECO:0000313" key="2">
    <source>
        <dbReference type="EMBL" id="APW36973.1"/>
    </source>
</evidence>
<dbReference type="InterPro" id="IPR036147">
    <property type="entry name" value="Anti-sigma_E_RseA_N_sf"/>
</dbReference>
<gene>
    <name evidence="2" type="ORF">RD110_06980</name>
</gene>
<reference evidence="2 3" key="1">
    <citation type="submission" date="2017-01" db="EMBL/GenBank/DDBJ databases">
        <authorList>
            <person name="Mah S.A."/>
            <person name="Swanson W.J."/>
            <person name="Moy G.W."/>
            <person name="Vacquier V.D."/>
        </authorList>
    </citation>
    <scope>NUCLEOTIDE SEQUENCE [LARGE SCALE GENOMIC DNA]</scope>
    <source>
        <strain evidence="2 3">DCY110</strain>
    </source>
</reference>
<evidence type="ECO:0000259" key="1">
    <source>
        <dbReference type="Pfam" id="PF03872"/>
    </source>
</evidence>
<dbReference type="EMBL" id="CP019236">
    <property type="protein sequence ID" value="APW36973.1"/>
    <property type="molecule type" value="Genomic_DNA"/>
</dbReference>
<evidence type="ECO:0000313" key="3">
    <source>
        <dbReference type="Proteomes" id="UP000186609"/>
    </source>
</evidence>
<accession>A0A1P8JT96</accession>
<keyword evidence="3" id="KW-1185">Reference proteome</keyword>
<protein>
    <recommendedName>
        <fullName evidence="1">Anti sigma-E protein RseA N-terminal domain-containing protein</fullName>
    </recommendedName>
</protein>
<dbReference type="STRING" id="1842727.RD110_06980"/>
<dbReference type="AlphaFoldDB" id="A0A1P8JT96"/>
<organism evidence="2 3">
    <name type="scientific">Rhodoferax koreensis</name>
    <dbReference type="NCBI Taxonomy" id="1842727"/>
    <lineage>
        <taxon>Bacteria</taxon>
        <taxon>Pseudomonadati</taxon>
        <taxon>Pseudomonadota</taxon>
        <taxon>Betaproteobacteria</taxon>
        <taxon>Burkholderiales</taxon>
        <taxon>Comamonadaceae</taxon>
        <taxon>Rhodoferax</taxon>
    </lineage>
</organism>
<dbReference type="OrthoDB" id="8561243at2"/>
<dbReference type="SUPFAM" id="SSF89069">
    <property type="entry name" value="N-terminal, cytoplasmic domain of anti-sigmaE factor RseA"/>
    <property type="match status" value="1"/>
</dbReference>
<sequence length="256" mass="26725">MDTEHSLNKHEMLSALADGQLRGTAFAQAVDHVLHDDEARATWHRYHLIGDVLRSGELARCEGDGAFLARLQGRLKQEPGFARPVPVEQPSQVAVADAVAGRANGAPVSTALPMAANEPAFRWKMVAGFASMAAVAAIGWNLIGAPGMPGASQASSQQIALVSAPTLASVSSELGPMAAASPIQLVQFSAPMPAAAPVPPSQTVQAVTLPGGEPQVMIRDRRLDELMAAHKQFGGTSALQMPAGFLRNATFDAPAR</sequence>
<dbReference type="PANTHER" id="PTHR38104:SF1">
    <property type="entry name" value="ANTI-SIGMA-E FACTOR RSEA"/>
    <property type="match status" value="1"/>
</dbReference>
<dbReference type="Proteomes" id="UP000186609">
    <property type="component" value="Chromosome"/>
</dbReference>
<dbReference type="CDD" id="cd16328">
    <property type="entry name" value="RseA_N"/>
    <property type="match status" value="1"/>
</dbReference>
<dbReference type="Pfam" id="PF03872">
    <property type="entry name" value="RseA_N"/>
    <property type="match status" value="1"/>
</dbReference>
<name>A0A1P8JT96_9BURK</name>
<dbReference type="PANTHER" id="PTHR38104">
    <property type="match status" value="1"/>
</dbReference>